<accession>A0A498IBX2</accession>
<comment type="caution">
    <text evidence="1">The sequence shown here is derived from an EMBL/GenBank/DDBJ whole genome shotgun (WGS) entry which is preliminary data.</text>
</comment>
<dbReference type="Proteomes" id="UP000290289">
    <property type="component" value="Chromosome 12"/>
</dbReference>
<keyword evidence="2" id="KW-1185">Reference proteome</keyword>
<gene>
    <name evidence="1" type="ORF">DVH24_004880</name>
</gene>
<dbReference type="AlphaFoldDB" id="A0A498IBX2"/>
<protein>
    <submittedName>
        <fullName evidence="1">Uncharacterized protein</fullName>
    </submittedName>
</protein>
<dbReference type="EMBL" id="RDQH01000338">
    <property type="protein sequence ID" value="RXH80966.1"/>
    <property type="molecule type" value="Genomic_DNA"/>
</dbReference>
<sequence length="88" mass="9552">MVNFANKVGGCLKFSGVDSSPTVVQWGQGWSGFTPEMMGYKTQVVVSAIALPIHWKNEKGGWSTIEGSESFKMVVVVLKNSTGVGWNR</sequence>
<evidence type="ECO:0000313" key="1">
    <source>
        <dbReference type="EMBL" id="RXH80966.1"/>
    </source>
</evidence>
<reference evidence="1 2" key="1">
    <citation type="submission" date="2018-10" db="EMBL/GenBank/DDBJ databases">
        <title>A high-quality apple genome assembly.</title>
        <authorList>
            <person name="Hu J."/>
        </authorList>
    </citation>
    <scope>NUCLEOTIDE SEQUENCE [LARGE SCALE GENOMIC DNA]</scope>
    <source>
        <strain evidence="2">cv. HFTH1</strain>
        <tissue evidence="1">Young leaf</tissue>
    </source>
</reference>
<name>A0A498IBX2_MALDO</name>
<evidence type="ECO:0000313" key="2">
    <source>
        <dbReference type="Proteomes" id="UP000290289"/>
    </source>
</evidence>
<proteinExistence type="predicted"/>
<organism evidence="1 2">
    <name type="scientific">Malus domestica</name>
    <name type="common">Apple</name>
    <name type="synonym">Pyrus malus</name>
    <dbReference type="NCBI Taxonomy" id="3750"/>
    <lineage>
        <taxon>Eukaryota</taxon>
        <taxon>Viridiplantae</taxon>
        <taxon>Streptophyta</taxon>
        <taxon>Embryophyta</taxon>
        <taxon>Tracheophyta</taxon>
        <taxon>Spermatophyta</taxon>
        <taxon>Magnoliopsida</taxon>
        <taxon>eudicotyledons</taxon>
        <taxon>Gunneridae</taxon>
        <taxon>Pentapetalae</taxon>
        <taxon>rosids</taxon>
        <taxon>fabids</taxon>
        <taxon>Rosales</taxon>
        <taxon>Rosaceae</taxon>
        <taxon>Amygdaloideae</taxon>
        <taxon>Maleae</taxon>
        <taxon>Malus</taxon>
    </lineage>
</organism>